<evidence type="ECO:0000313" key="20">
    <source>
        <dbReference type="EMBL" id="EEF43949.1"/>
    </source>
</evidence>
<keyword evidence="6" id="KW-0732">Signal</keyword>
<dbReference type="Pfam" id="PF07714">
    <property type="entry name" value="PK_Tyr_Ser-Thr"/>
    <property type="match status" value="1"/>
</dbReference>
<evidence type="ECO:0000256" key="7">
    <source>
        <dbReference type="ARBA" id="ARBA00022737"/>
    </source>
</evidence>
<name>B9RXU3_RICCO</name>
<dbReference type="InterPro" id="IPR038408">
    <property type="entry name" value="GNK2_sf"/>
</dbReference>
<keyword evidence="12 17" id="KW-0472">Membrane</keyword>
<dbReference type="eggNOG" id="ENOG502QWDY">
    <property type="taxonomic scope" value="Eukaryota"/>
</dbReference>
<feature type="region of interest" description="Disordered" evidence="16">
    <location>
        <begin position="228"/>
        <end position="258"/>
    </location>
</feature>
<keyword evidence="4 20" id="KW-0808">Transferase</keyword>
<dbReference type="GO" id="GO:0005886">
    <property type="term" value="C:plasma membrane"/>
    <property type="evidence" value="ECO:0000318"/>
    <property type="project" value="GO_Central"/>
</dbReference>
<gene>
    <name evidence="20" type="ORF">RCOM_0906330</name>
</gene>
<dbReference type="InterPro" id="IPR011009">
    <property type="entry name" value="Kinase-like_dom_sf"/>
</dbReference>
<dbReference type="FunFam" id="3.30.200.20:FF:000142">
    <property type="entry name" value="Cysteine-rich receptor-like protein kinase 10"/>
    <property type="match status" value="1"/>
</dbReference>
<dbReference type="InParanoid" id="B9RXU3"/>
<feature type="binding site" evidence="15">
    <location>
        <position position="351"/>
    </location>
    <ligand>
        <name>ATP</name>
        <dbReference type="ChEBI" id="CHEBI:30616"/>
    </ligand>
</feature>
<dbReference type="PROSITE" id="PS00108">
    <property type="entry name" value="PROTEIN_KINASE_ST"/>
    <property type="match status" value="1"/>
</dbReference>
<feature type="transmembrane region" description="Helical" evidence="17">
    <location>
        <begin position="265"/>
        <end position="287"/>
    </location>
</feature>
<comment type="subcellular location">
    <subcellularLocation>
        <location evidence="1">Membrane</location>
        <topology evidence="1">Single-pass membrane protein</topology>
    </subcellularLocation>
</comment>
<evidence type="ECO:0000259" key="19">
    <source>
        <dbReference type="PROSITE" id="PS51473"/>
    </source>
</evidence>
<feature type="domain" description="Gnk2-homologous" evidence="19">
    <location>
        <begin position="5"/>
        <end position="108"/>
    </location>
</feature>
<dbReference type="FunFam" id="3.30.430.20:FF:000003">
    <property type="entry name" value="Cysteine-rich RLK (RECEPTOR-like protein kinase) 10"/>
    <property type="match status" value="1"/>
</dbReference>
<evidence type="ECO:0000256" key="11">
    <source>
        <dbReference type="ARBA" id="ARBA00022989"/>
    </source>
</evidence>
<proteinExistence type="predicted"/>
<keyword evidence="2" id="KW-0723">Serine/threonine-protein kinase</keyword>
<evidence type="ECO:0000256" key="17">
    <source>
        <dbReference type="SAM" id="Phobius"/>
    </source>
</evidence>
<keyword evidence="5 17" id="KW-0812">Transmembrane</keyword>
<dbReference type="EMBL" id="EQ973828">
    <property type="protein sequence ID" value="EEF43949.1"/>
    <property type="molecule type" value="Genomic_DNA"/>
</dbReference>
<keyword evidence="8 15" id="KW-0547">Nucleotide-binding</keyword>
<dbReference type="GO" id="GO:0004674">
    <property type="term" value="F:protein serine/threonine kinase activity"/>
    <property type="evidence" value="ECO:0000318"/>
    <property type="project" value="GO_Central"/>
</dbReference>
<accession>B9RXU3</accession>
<dbReference type="InterPro" id="IPR002902">
    <property type="entry name" value="GNK2"/>
</dbReference>
<dbReference type="STRING" id="3988.B9RXU3"/>
<keyword evidence="21" id="KW-1185">Reference proteome</keyword>
<dbReference type="PANTHER" id="PTHR27002">
    <property type="entry name" value="RECEPTOR-LIKE SERINE/THREONINE-PROTEIN KINASE SD1-8"/>
    <property type="match status" value="1"/>
</dbReference>
<feature type="domain" description="Gnk2-homologous" evidence="19">
    <location>
        <begin position="114"/>
        <end position="220"/>
    </location>
</feature>
<dbReference type="SMART" id="SM00220">
    <property type="entry name" value="S_TKc"/>
    <property type="match status" value="1"/>
</dbReference>
<dbReference type="Gene3D" id="3.30.200.20">
    <property type="entry name" value="Phosphorylase Kinase, domain 1"/>
    <property type="match status" value="1"/>
</dbReference>
<dbReference type="PROSITE" id="PS50011">
    <property type="entry name" value="PROTEIN_KINASE_DOM"/>
    <property type="match status" value="1"/>
</dbReference>
<dbReference type="GO" id="GO:0006955">
    <property type="term" value="P:immune response"/>
    <property type="evidence" value="ECO:0000318"/>
    <property type="project" value="GO_Central"/>
</dbReference>
<dbReference type="InterPro" id="IPR001245">
    <property type="entry name" value="Ser-Thr/Tyr_kinase_cat_dom"/>
</dbReference>
<dbReference type="Gene3D" id="1.10.510.10">
    <property type="entry name" value="Transferase(Phosphotransferase) domain 1"/>
    <property type="match status" value="1"/>
</dbReference>
<dbReference type="InterPro" id="IPR000719">
    <property type="entry name" value="Prot_kinase_dom"/>
</dbReference>
<keyword evidence="3" id="KW-0597">Phosphoprotein</keyword>
<keyword evidence="7" id="KW-0677">Repeat</keyword>
<evidence type="ECO:0000256" key="9">
    <source>
        <dbReference type="ARBA" id="ARBA00022777"/>
    </source>
</evidence>
<evidence type="ECO:0000256" key="4">
    <source>
        <dbReference type="ARBA" id="ARBA00022679"/>
    </source>
</evidence>
<dbReference type="GO" id="GO:0007165">
    <property type="term" value="P:signal transduction"/>
    <property type="evidence" value="ECO:0000318"/>
    <property type="project" value="GO_Central"/>
</dbReference>
<keyword evidence="9" id="KW-0418">Kinase</keyword>
<evidence type="ECO:0000313" key="21">
    <source>
        <dbReference type="Proteomes" id="UP000008311"/>
    </source>
</evidence>
<dbReference type="FunFam" id="1.10.510.10:FF:001019">
    <property type="entry name" value="G-type lectin S-receptor-like serine/threonine-protein kinase B120"/>
    <property type="match status" value="1"/>
</dbReference>
<dbReference type="PROSITE" id="PS00107">
    <property type="entry name" value="PROTEIN_KINASE_ATP"/>
    <property type="match status" value="1"/>
</dbReference>
<keyword evidence="14" id="KW-0325">Glycoprotein</keyword>
<dbReference type="AlphaFoldDB" id="B9RXU3"/>
<dbReference type="Pfam" id="PF01657">
    <property type="entry name" value="Stress-antifung"/>
    <property type="match status" value="2"/>
</dbReference>
<dbReference type="EC" id="2.7.10.2" evidence="20"/>
<dbReference type="SUPFAM" id="SSF56112">
    <property type="entry name" value="Protein kinase-like (PK-like)"/>
    <property type="match status" value="1"/>
</dbReference>
<dbReference type="PROSITE" id="PS51473">
    <property type="entry name" value="GNK2"/>
    <property type="match status" value="2"/>
</dbReference>
<evidence type="ECO:0000256" key="1">
    <source>
        <dbReference type="ARBA" id="ARBA00004167"/>
    </source>
</evidence>
<evidence type="ECO:0000256" key="5">
    <source>
        <dbReference type="ARBA" id="ARBA00022692"/>
    </source>
</evidence>
<keyword evidence="13" id="KW-0675">Receptor</keyword>
<evidence type="ECO:0000256" key="3">
    <source>
        <dbReference type="ARBA" id="ARBA00022553"/>
    </source>
</evidence>
<feature type="domain" description="Protein kinase" evidence="18">
    <location>
        <begin position="323"/>
        <end position="526"/>
    </location>
</feature>
<evidence type="ECO:0000256" key="12">
    <source>
        <dbReference type="ARBA" id="ARBA00023136"/>
    </source>
</evidence>
<protein>
    <submittedName>
        <fullName evidence="20">ATP binding protein, putative</fullName>
        <ecNumber evidence="20">2.7.10.2</ecNumber>
    </submittedName>
</protein>
<evidence type="ECO:0000256" key="13">
    <source>
        <dbReference type="ARBA" id="ARBA00023170"/>
    </source>
</evidence>
<dbReference type="InterPro" id="IPR008271">
    <property type="entry name" value="Ser/Thr_kinase_AS"/>
</dbReference>
<evidence type="ECO:0000256" key="10">
    <source>
        <dbReference type="ARBA" id="ARBA00022840"/>
    </source>
</evidence>
<dbReference type="CDD" id="cd23509">
    <property type="entry name" value="Gnk2-like"/>
    <property type="match status" value="2"/>
</dbReference>
<keyword evidence="10 15" id="KW-0067">ATP-binding</keyword>
<dbReference type="Gene3D" id="3.30.430.20">
    <property type="entry name" value="Gnk2 domain, C-X8-C-X2-C motif"/>
    <property type="match status" value="2"/>
</dbReference>
<sequence length="526" mass="58740">MQQNFRLRRSCSNIGNYTANSTYQRNLNDLLSSLASNTAIDYGFYNLSWGQIPDQVNAIALCRGDVPSRTCRECVSNSTRDILRTCPIQKEAIEIYDYCMLRFSNKSIFGVVEGNPTFYMRNRNTVIDVNPYNQALDTLFATLRSRATSGNSTLKFATGNIAAGIRTIHALVQCTPDLSKQQCNDCLVNAIGEIPNASADREGGRVLKPSCNVRYETYRFVNAELDAPVSSPQPPPLSPSPSTPVAPPPPRSPSTGGKKSNEARIIIIIVVPIVSILILVICVCIFLRARKPMKEIESVDEIQSELESLQFDFGTVRAATNNFSEENKLGQGGFGVVYKGTLYNRQDIAVKRLSKDSGQGDLEFKNEVLLVAKLQHRNLVRLLGFCLEGNERLLIYEFVPNASLDHFIFDPIKRANLDWDKRYNIIGGIARGLLYLHEDSRLRIIHRDLKASNILLDADMNPKISDFGMARLVVMDQTQGNTNRIVGTYGYMAPEYVMHGQFSVKSDVFSFGVLLLEIVNDCKLHD</sequence>
<evidence type="ECO:0000256" key="15">
    <source>
        <dbReference type="PROSITE-ProRule" id="PRU10141"/>
    </source>
</evidence>
<dbReference type="FunFam" id="3.30.430.20:FF:000002">
    <property type="entry name" value="Cysteine-rich receptor-like protein kinase 10"/>
    <property type="match status" value="1"/>
</dbReference>
<organism evidence="20 21">
    <name type="scientific">Ricinus communis</name>
    <name type="common">Castor bean</name>
    <dbReference type="NCBI Taxonomy" id="3988"/>
    <lineage>
        <taxon>Eukaryota</taxon>
        <taxon>Viridiplantae</taxon>
        <taxon>Streptophyta</taxon>
        <taxon>Embryophyta</taxon>
        <taxon>Tracheophyta</taxon>
        <taxon>Spermatophyta</taxon>
        <taxon>Magnoliopsida</taxon>
        <taxon>eudicotyledons</taxon>
        <taxon>Gunneridae</taxon>
        <taxon>Pentapetalae</taxon>
        <taxon>rosids</taxon>
        <taxon>fabids</taxon>
        <taxon>Malpighiales</taxon>
        <taxon>Euphorbiaceae</taxon>
        <taxon>Acalyphoideae</taxon>
        <taxon>Acalypheae</taxon>
        <taxon>Ricinus</taxon>
    </lineage>
</organism>
<evidence type="ECO:0000256" key="6">
    <source>
        <dbReference type="ARBA" id="ARBA00022729"/>
    </source>
</evidence>
<evidence type="ECO:0000256" key="8">
    <source>
        <dbReference type="ARBA" id="ARBA00022741"/>
    </source>
</evidence>
<evidence type="ECO:0000256" key="16">
    <source>
        <dbReference type="SAM" id="MobiDB-lite"/>
    </source>
</evidence>
<dbReference type="PANTHER" id="PTHR27002:SF1073">
    <property type="entry name" value="CYSTEINE-RICH RECEPTOR-LIKE PROTEIN KINASE 29"/>
    <property type="match status" value="1"/>
</dbReference>
<dbReference type="GO" id="GO:0004715">
    <property type="term" value="F:non-membrane spanning protein tyrosine kinase activity"/>
    <property type="evidence" value="ECO:0007669"/>
    <property type="project" value="UniProtKB-EC"/>
</dbReference>
<evidence type="ECO:0000259" key="18">
    <source>
        <dbReference type="PROSITE" id="PS50011"/>
    </source>
</evidence>
<reference evidence="21" key="1">
    <citation type="journal article" date="2010" name="Nat. Biotechnol.">
        <title>Draft genome sequence of the oilseed species Ricinus communis.</title>
        <authorList>
            <person name="Chan A.P."/>
            <person name="Crabtree J."/>
            <person name="Zhao Q."/>
            <person name="Lorenzi H."/>
            <person name="Orvis J."/>
            <person name="Puiu D."/>
            <person name="Melake-Berhan A."/>
            <person name="Jones K.M."/>
            <person name="Redman J."/>
            <person name="Chen G."/>
            <person name="Cahoon E.B."/>
            <person name="Gedil M."/>
            <person name="Stanke M."/>
            <person name="Haas B.J."/>
            <person name="Wortman J.R."/>
            <person name="Fraser-Liggett C.M."/>
            <person name="Ravel J."/>
            <person name="Rabinowicz P.D."/>
        </authorList>
    </citation>
    <scope>NUCLEOTIDE SEQUENCE [LARGE SCALE GENOMIC DNA]</scope>
    <source>
        <strain evidence="21">cv. Hale</strain>
    </source>
</reference>
<dbReference type="Proteomes" id="UP000008311">
    <property type="component" value="Unassembled WGS sequence"/>
</dbReference>
<feature type="compositionally biased region" description="Pro residues" evidence="16">
    <location>
        <begin position="231"/>
        <end position="252"/>
    </location>
</feature>
<evidence type="ECO:0000256" key="2">
    <source>
        <dbReference type="ARBA" id="ARBA00022527"/>
    </source>
</evidence>
<evidence type="ECO:0000256" key="14">
    <source>
        <dbReference type="ARBA" id="ARBA00023180"/>
    </source>
</evidence>
<dbReference type="GO" id="GO:0005524">
    <property type="term" value="F:ATP binding"/>
    <property type="evidence" value="ECO:0007669"/>
    <property type="project" value="UniProtKB-UniRule"/>
</dbReference>
<dbReference type="InterPro" id="IPR017441">
    <property type="entry name" value="Protein_kinase_ATP_BS"/>
</dbReference>
<keyword evidence="11 17" id="KW-1133">Transmembrane helix</keyword>